<gene>
    <name evidence="1" type="ORF">CHM34_10650</name>
</gene>
<evidence type="ECO:0000313" key="2">
    <source>
        <dbReference type="Proteomes" id="UP000215459"/>
    </source>
</evidence>
<name>A0A235B552_9BACL</name>
<sequence>MMSISMDILTKKDWMDNMSTVSARFFLVRHGDPYWELTEERKMIGVQRDLVPLSETGIAEAESTAKDPRFRQAELILSSPYTRALQTAAIISRRQDLPIQVEYDLHEWIPDLTLSYDSYEKLLALREDFYRCRGEHPKGETRPWETLESVTRRSRSVLERYRRRQPVIVVCHGTVIQSLTGVHDLPHAGVLEWGIT</sequence>
<comment type="caution">
    <text evidence="1">The sequence shown here is derived from an EMBL/GenBank/DDBJ whole genome shotgun (WGS) entry which is preliminary data.</text>
</comment>
<organism evidence="1 2">
    <name type="scientific">Paludifilum halophilum</name>
    <dbReference type="NCBI Taxonomy" id="1642702"/>
    <lineage>
        <taxon>Bacteria</taxon>
        <taxon>Bacillati</taxon>
        <taxon>Bacillota</taxon>
        <taxon>Bacilli</taxon>
        <taxon>Bacillales</taxon>
        <taxon>Thermoactinomycetaceae</taxon>
        <taxon>Paludifilum</taxon>
    </lineage>
</organism>
<keyword evidence="2" id="KW-1185">Reference proteome</keyword>
<dbReference type="PANTHER" id="PTHR48100:SF1">
    <property type="entry name" value="HISTIDINE PHOSPHATASE FAMILY PROTEIN-RELATED"/>
    <property type="match status" value="1"/>
</dbReference>
<dbReference type="GO" id="GO:0005737">
    <property type="term" value="C:cytoplasm"/>
    <property type="evidence" value="ECO:0007669"/>
    <property type="project" value="TreeGrafter"/>
</dbReference>
<dbReference type="OrthoDB" id="9782128at2"/>
<dbReference type="InterPro" id="IPR013078">
    <property type="entry name" value="His_Pase_superF_clade-1"/>
</dbReference>
<dbReference type="PANTHER" id="PTHR48100">
    <property type="entry name" value="BROAD-SPECIFICITY PHOSPHATASE YOR283W-RELATED"/>
    <property type="match status" value="1"/>
</dbReference>
<dbReference type="SMART" id="SM00855">
    <property type="entry name" value="PGAM"/>
    <property type="match status" value="1"/>
</dbReference>
<dbReference type="EMBL" id="NOWF01000006">
    <property type="protein sequence ID" value="OYD07361.1"/>
    <property type="molecule type" value="Genomic_DNA"/>
</dbReference>
<dbReference type="SUPFAM" id="SSF53254">
    <property type="entry name" value="Phosphoglycerate mutase-like"/>
    <property type="match status" value="1"/>
</dbReference>
<dbReference type="InterPro" id="IPR050275">
    <property type="entry name" value="PGM_Phosphatase"/>
</dbReference>
<protein>
    <recommendedName>
        <fullName evidence="3">Histidine phosphatase family protein</fullName>
    </recommendedName>
</protein>
<dbReference type="CDD" id="cd07067">
    <property type="entry name" value="HP_PGM_like"/>
    <property type="match status" value="1"/>
</dbReference>
<dbReference type="Gene3D" id="3.40.50.1240">
    <property type="entry name" value="Phosphoglycerate mutase-like"/>
    <property type="match status" value="1"/>
</dbReference>
<dbReference type="InterPro" id="IPR029033">
    <property type="entry name" value="His_PPase_superfam"/>
</dbReference>
<evidence type="ECO:0000313" key="1">
    <source>
        <dbReference type="EMBL" id="OYD07361.1"/>
    </source>
</evidence>
<dbReference type="GO" id="GO:0016791">
    <property type="term" value="F:phosphatase activity"/>
    <property type="evidence" value="ECO:0007669"/>
    <property type="project" value="TreeGrafter"/>
</dbReference>
<reference evidence="1 2" key="1">
    <citation type="submission" date="2017-07" db="EMBL/GenBank/DDBJ databases">
        <title>The genome sequence of Paludifilum halophilum highlights mechanisms for microbial adaptation to high salt environemnts.</title>
        <authorList>
            <person name="Belbahri L."/>
        </authorList>
    </citation>
    <scope>NUCLEOTIDE SEQUENCE [LARGE SCALE GENOMIC DNA]</scope>
    <source>
        <strain evidence="1 2">DSM 102817</strain>
    </source>
</reference>
<dbReference type="Pfam" id="PF00300">
    <property type="entry name" value="His_Phos_1"/>
    <property type="match status" value="1"/>
</dbReference>
<dbReference type="AlphaFoldDB" id="A0A235B552"/>
<dbReference type="Proteomes" id="UP000215459">
    <property type="component" value="Unassembled WGS sequence"/>
</dbReference>
<accession>A0A235B552</accession>
<evidence type="ECO:0008006" key="3">
    <source>
        <dbReference type="Google" id="ProtNLM"/>
    </source>
</evidence>
<proteinExistence type="predicted"/>